<evidence type="ECO:0000259" key="6">
    <source>
        <dbReference type="Pfam" id="PF21981"/>
    </source>
</evidence>
<evidence type="ECO:0000256" key="1">
    <source>
        <dbReference type="ARBA" id="ARBA00004496"/>
    </source>
</evidence>
<evidence type="ECO:0000256" key="2">
    <source>
        <dbReference type="ARBA" id="ARBA00009695"/>
    </source>
</evidence>
<dbReference type="PANTHER" id="PTHR33602">
    <property type="entry name" value="REGULATORY PROTEIN RECX FAMILY PROTEIN"/>
    <property type="match status" value="1"/>
</dbReference>
<dbReference type="AlphaFoldDB" id="A0A437JYB2"/>
<dbReference type="Pfam" id="PF21981">
    <property type="entry name" value="RecX_HTH3"/>
    <property type="match status" value="1"/>
</dbReference>
<dbReference type="EMBL" id="SACT01000002">
    <property type="protein sequence ID" value="RVT52662.1"/>
    <property type="molecule type" value="Genomic_DNA"/>
</dbReference>
<dbReference type="OrthoDB" id="5295441at2"/>
<evidence type="ECO:0000259" key="7">
    <source>
        <dbReference type="Pfam" id="PF21982"/>
    </source>
</evidence>
<gene>
    <name evidence="5 8" type="primary">recX</name>
    <name evidence="8" type="ORF">ENE75_09590</name>
</gene>
<name>A0A437JYB2_9BURK</name>
<dbReference type="GO" id="GO:0005737">
    <property type="term" value="C:cytoplasm"/>
    <property type="evidence" value="ECO:0007669"/>
    <property type="project" value="UniProtKB-SubCell"/>
</dbReference>
<evidence type="ECO:0000256" key="4">
    <source>
        <dbReference type="ARBA" id="ARBA00022490"/>
    </source>
</evidence>
<comment type="subcellular location">
    <subcellularLocation>
        <location evidence="1 5">Cytoplasm</location>
    </subcellularLocation>
</comment>
<comment type="function">
    <text evidence="5">Modulates RecA activity.</text>
</comment>
<evidence type="ECO:0000256" key="5">
    <source>
        <dbReference type="HAMAP-Rule" id="MF_01114"/>
    </source>
</evidence>
<reference evidence="8 9" key="1">
    <citation type="submission" date="2019-01" db="EMBL/GenBank/DDBJ databases">
        <authorList>
            <person name="Chen W.-M."/>
        </authorList>
    </citation>
    <scope>NUCLEOTIDE SEQUENCE [LARGE SCALE GENOMIC DNA]</scope>
    <source>
        <strain evidence="8 9">ICH-3</strain>
    </source>
</reference>
<dbReference type="NCBIfam" id="NF001055">
    <property type="entry name" value="PRK00117.2-5"/>
    <property type="match status" value="1"/>
</dbReference>
<feature type="domain" description="RecX third three-helical" evidence="6">
    <location>
        <begin position="106"/>
        <end position="149"/>
    </location>
</feature>
<keyword evidence="9" id="KW-1185">Reference proteome</keyword>
<dbReference type="Gene3D" id="1.10.10.10">
    <property type="entry name" value="Winged helix-like DNA-binding domain superfamily/Winged helix DNA-binding domain"/>
    <property type="match status" value="2"/>
</dbReference>
<dbReference type="InterPro" id="IPR053925">
    <property type="entry name" value="RecX_HTH_3rd"/>
</dbReference>
<dbReference type="PANTHER" id="PTHR33602:SF1">
    <property type="entry name" value="REGULATORY PROTEIN RECX FAMILY PROTEIN"/>
    <property type="match status" value="1"/>
</dbReference>
<protein>
    <recommendedName>
        <fullName evidence="3 5">Regulatory protein RecX</fullName>
    </recommendedName>
</protein>
<dbReference type="RefSeq" id="WP_128198034.1">
    <property type="nucleotide sequence ID" value="NZ_SACT01000002.1"/>
</dbReference>
<evidence type="ECO:0000256" key="3">
    <source>
        <dbReference type="ARBA" id="ARBA00018111"/>
    </source>
</evidence>
<comment type="caution">
    <text evidence="8">The sequence shown here is derived from an EMBL/GenBank/DDBJ whole genome shotgun (WGS) entry which is preliminary data.</text>
</comment>
<organism evidence="8 9">
    <name type="scientific">Rubrivivax albus</name>
    <dbReference type="NCBI Taxonomy" id="2499835"/>
    <lineage>
        <taxon>Bacteria</taxon>
        <taxon>Pseudomonadati</taxon>
        <taxon>Pseudomonadota</taxon>
        <taxon>Betaproteobacteria</taxon>
        <taxon>Burkholderiales</taxon>
        <taxon>Sphaerotilaceae</taxon>
        <taxon>Rubrivivax</taxon>
    </lineage>
</organism>
<dbReference type="GO" id="GO:0006282">
    <property type="term" value="P:regulation of DNA repair"/>
    <property type="evidence" value="ECO:0007669"/>
    <property type="project" value="UniProtKB-UniRule"/>
</dbReference>
<accession>A0A437JYB2</accession>
<dbReference type="InterPro" id="IPR053926">
    <property type="entry name" value="RecX_HTH_1st"/>
</dbReference>
<dbReference type="InterPro" id="IPR036388">
    <property type="entry name" value="WH-like_DNA-bd_sf"/>
</dbReference>
<dbReference type="InterPro" id="IPR003783">
    <property type="entry name" value="Regulatory_RecX"/>
</dbReference>
<keyword evidence="4 5" id="KW-0963">Cytoplasm</keyword>
<sequence>MSPRGLSLKARALRFLAMREHSRAELARKLARHVEDTPEDPAGPRIERLLDELSAHGLLDEQRAADALVSAQAHRFGALQLRQRLRARGVAHEAAAAALAGVAAGEFERAKAVWQRRFGAPAADAAERARQARFLAGRGFSADVIHRVVRGLDDS</sequence>
<comment type="similarity">
    <text evidence="2 5">Belongs to the RecX family.</text>
</comment>
<dbReference type="HAMAP" id="MF_01114">
    <property type="entry name" value="RecX"/>
    <property type="match status" value="1"/>
</dbReference>
<evidence type="ECO:0000313" key="9">
    <source>
        <dbReference type="Proteomes" id="UP000288178"/>
    </source>
</evidence>
<dbReference type="Pfam" id="PF21982">
    <property type="entry name" value="RecX_HTH1"/>
    <property type="match status" value="1"/>
</dbReference>
<feature type="domain" description="RecX first three-helical" evidence="7">
    <location>
        <begin position="9"/>
        <end position="33"/>
    </location>
</feature>
<proteinExistence type="inferred from homology"/>
<evidence type="ECO:0000313" key="8">
    <source>
        <dbReference type="EMBL" id="RVT52662.1"/>
    </source>
</evidence>
<dbReference type="Proteomes" id="UP000288178">
    <property type="component" value="Unassembled WGS sequence"/>
</dbReference>